<organism evidence="2 3">
    <name type="scientific">Marinobacterium zhoushanense</name>
    <dbReference type="NCBI Taxonomy" id="1679163"/>
    <lineage>
        <taxon>Bacteria</taxon>
        <taxon>Pseudomonadati</taxon>
        <taxon>Pseudomonadota</taxon>
        <taxon>Gammaproteobacteria</taxon>
        <taxon>Oceanospirillales</taxon>
        <taxon>Oceanospirillaceae</taxon>
        <taxon>Marinobacterium</taxon>
    </lineage>
</organism>
<evidence type="ECO:0000313" key="3">
    <source>
        <dbReference type="Proteomes" id="UP000629025"/>
    </source>
</evidence>
<feature type="chain" id="PRO_5045121281" description="DUF2066 domain-containing protein" evidence="1">
    <location>
        <begin position="27"/>
        <end position="337"/>
    </location>
</feature>
<sequence length="337" mass="36545">MYSAQLVRVIQYGILFLLFAGGAASAAQVTGLYSASVDADTPVERRVENALAQVLVKVSGHRDIMQRPETQTLLDNASLLQQAQADERSIGFDPVGLKNLMSSLGLPVLPDDRPELLVWLAQDNGEVAELVESGGDIYGEIYLAMQQRGVPLRQPLLDLTDQLALTAQDLLSGDPSVLQQASARYQPDAILVGVRKGAALSWTLWWDGRQIREQSATEPPALHQVAHALADQVLGIRDLEQESSVQGTLVPEPVGAFQPDGITLEIEGVATSAAYLDLTGWIRRQPGVLQLYTAGQNGQRLTLIVQFEGGSGALGQLLAQNPQLMYETEGRYRWIGL</sequence>
<dbReference type="Proteomes" id="UP000629025">
    <property type="component" value="Unassembled WGS sequence"/>
</dbReference>
<accession>A0ABQ1K741</accession>
<dbReference type="RefSeq" id="WP_229680636.1">
    <property type="nucleotide sequence ID" value="NZ_BMIJ01000003.1"/>
</dbReference>
<evidence type="ECO:0000313" key="2">
    <source>
        <dbReference type="EMBL" id="GGB89609.1"/>
    </source>
</evidence>
<dbReference type="Pfam" id="PF09839">
    <property type="entry name" value="DUF2066"/>
    <property type="match status" value="1"/>
</dbReference>
<protein>
    <recommendedName>
        <fullName evidence="4">DUF2066 domain-containing protein</fullName>
    </recommendedName>
</protein>
<reference evidence="3" key="1">
    <citation type="journal article" date="2019" name="Int. J. Syst. Evol. Microbiol.">
        <title>The Global Catalogue of Microorganisms (GCM) 10K type strain sequencing project: providing services to taxonomists for standard genome sequencing and annotation.</title>
        <authorList>
            <consortium name="The Broad Institute Genomics Platform"/>
            <consortium name="The Broad Institute Genome Sequencing Center for Infectious Disease"/>
            <person name="Wu L."/>
            <person name="Ma J."/>
        </authorList>
    </citation>
    <scope>NUCLEOTIDE SEQUENCE [LARGE SCALE GENOMIC DNA]</scope>
    <source>
        <strain evidence="3">CGMCC 1.15341</strain>
    </source>
</reference>
<evidence type="ECO:0000256" key="1">
    <source>
        <dbReference type="SAM" id="SignalP"/>
    </source>
</evidence>
<dbReference type="InterPro" id="IPR018642">
    <property type="entry name" value="DUF2066"/>
</dbReference>
<evidence type="ECO:0008006" key="4">
    <source>
        <dbReference type="Google" id="ProtNLM"/>
    </source>
</evidence>
<dbReference type="EMBL" id="BMIJ01000003">
    <property type="protein sequence ID" value="GGB89609.1"/>
    <property type="molecule type" value="Genomic_DNA"/>
</dbReference>
<gene>
    <name evidence="2" type="ORF">GCM10011352_14520</name>
</gene>
<feature type="signal peptide" evidence="1">
    <location>
        <begin position="1"/>
        <end position="26"/>
    </location>
</feature>
<keyword evidence="1" id="KW-0732">Signal</keyword>
<keyword evidence="3" id="KW-1185">Reference proteome</keyword>
<comment type="caution">
    <text evidence="2">The sequence shown here is derived from an EMBL/GenBank/DDBJ whole genome shotgun (WGS) entry which is preliminary data.</text>
</comment>
<proteinExistence type="predicted"/>
<name>A0ABQ1K741_9GAMM</name>